<evidence type="ECO:0000256" key="3">
    <source>
        <dbReference type="ARBA" id="ARBA00023082"/>
    </source>
</evidence>
<keyword evidence="6" id="KW-0597">Phosphoprotein</keyword>
<dbReference type="SUPFAM" id="SSF52172">
    <property type="entry name" value="CheY-like"/>
    <property type="match status" value="1"/>
</dbReference>
<evidence type="ECO:0000256" key="1">
    <source>
        <dbReference type="ARBA" id="ARBA00010641"/>
    </source>
</evidence>
<dbReference type="GO" id="GO:0000160">
    <property type="term" value="P:phosphorelay signal transduction system"/>
    <property type="evidence" value="ECO:0007669"/>
    <property type="project" value="InterPro"/>
</dbReference>
<dbReference type="Pfam" id="PF08281">
    <property type="entry name" value="Sigma70_r4_2"/>
    <property type="match status" value="1"/>
</dbReference>
<keyword evidence="5" id="KW-0804">Transcription</keyword>
<evidence type="ECO:0000256" key="4">
    <source>
        <dbReference type="ARBA" id="ARBA00023125"/>
    </source>
</evidence>
<dbReference type="Proteomes" id="UP000640052">
    <property type="component" value="Unassembled WGS sequence"/>
</dbReference>
<dbReference type="InterPro" id="IPR036388">
    <property type="entry name" value="WH-like_DNA-bd_sf"/>
</dbReference>
<sequence>MGAGQVDRTVTAAIVEDLDVVVEGVRSWVAADPGRRVSITAVVDSVDALLAGPGREADVVVLDLDLGRDMVTDRVPELSDLGLRVVVFSVHVKPLVVQAVMDAGACAFLDKRTGKHHFVDTLAAVAGDEPYVTPSMAGGLLQAARLSEREREALVYLFQGMSHESIARRMKKPGGAAISPATVKQYIGRARAKFAAMGRPCASNFALLARCIEDGLIRPDQVEDYRSAGR</sequence>
<dbReference type="Gene3D" id="1.10.10.10">
    <property type="entry name" value="Winged helix-like DNA-binding domain superfamily/Winged helix DNA-binding domain"/>
    <property type="match status" value="1"/>
</dbReference>
<reference evidence="8" key="1">
    <citation type="submission" date="2021-01" db="EMBL/GenBank/DDBJ databases">
        <title>Whole genome shotgun sequence of Acrocarpospora phusangensis NBRC 108782.</title>
        <authorList>
            <person name="Komaki H."/>
            <person name="Tamura T."/>
        </authorList>
    </citation>
    <scope>NUCLEOTIDE SEQUENCE</scope>
    <source>
        <strain evidence="8">NBRC 108782</strain>
    </source>
</reference>
<dbReference type="InterPro" id="IPR011006">
    <property type="entry name" value="CheY-like_superfamily"/>
</dbReference>
<dbReference type="GO" id="GO:0006352">
    <property type="term" value="P:DNA-templated transcription initiation"/>
    <property type="evidence" value="ECO:0007669"/>
    <property type="project" value="InterPro"/>
</dbReference>
<dbReference type="GO" id="GO:0016987">
    <property type="term" value="F:sigma factor activity"/>
    <property type="evidence" value="ECO:0007669"/>
    <property type="project" value="UniProtKB-KW"/>
</dbReference>
<feature type="domain" description="Response regulatory" evidence="7">
    <location>
        <begin position="11"/>
        <end position="126"/>
    </location>
</feature>
<keyword evidence="3" id="KW-0731">Sigma factor</keyword>
<feature type="modified residue" description="4-aspartylphosphate" evidence="6">
    <location>
        <position position="63"/>
    </location>
</feature>
<protein>
    <submittedName>
        <fullName evidence="8">DNA-binding response regulator</fullName>
    </submittedName>
</protein>
<dbReference type="AlphaFoldDB" id="A0A919ULJ0"/>
<evidence type="ECO:0000313" key="8">
    <source>
        <dbReference type="EMBL" id="GIH22247.1"/>
    </source>
</evidence>
<dbReference type="InterPro" id="IPR013249">
    <property type="entry name" value="RNA_pol_sigma70_r4_t2"/>
</dbReference>
<evidence type="ECO:0000256" key="6">
    <source>
        <dbReference type="PROSITE-ProRule" id="PRU00169"/>
    </source>
</evidence>
<dbReference type="PANTHER" id="PTHR43214">
    <property type="entry name" value="TWO-COMPONENT RESPONSE REGULATOR"/>
    <property type="match status" value="1"/>
</dbReference>
<dbReference type="PROSITE" id="PS50110">
    <property type="entry name" value="RESPONSE_REGULATORY"/>
    <property type="match status" value="1"/>
</dbReference>
<evidence type="ECO:0000256" key="2">
    <source>
        <dbReference type="ARBA" id="ARBA00023015"/>
    </source>
</evidence>
<dbReference type="InterPro" id="IPR000792">
    <property type="entry name" value="Tscrpt_reg_LuxR_C"/>
</dbReference>
<gene>
    <name evidence="8" type="ORF">Aph01nite_05570</name>
</gene>
<comment type="similarity">
    <text evidence="1">Belongs to the sigma-70 factor family. ECF subfamily.</text>
</comment>
<dbReference type="EMBL" id="BOOA01000003">
    <property type="protein sequence ID" value="GIH22247.1"/>
    <property type="molecule type" value="Genomic_DNA"/>
</dbReference>
<proteinExistence type="inferred from homology"/>
<dbReference type="InterPro" id="IPR016032">
    <property type="entry name" value="Sig_transdc_resp-reg_C-effctor"/>
</dbReference>
<evidence type="ECO:0000313" key="9">
    <source>
        <dbReference type="Proteomes" id="UP000640052"/>
    </source>
</evidence>
<dbReference type="InterPro" id="IPR001789">
    <property type="entry name" value="Sig_transdc_resp-reg_receiver"/>
</dbReference>
<dbReference type="SMART" id="SM00421">
    <property type="entry name" value="HTH_LUXR"/>
    <property type="match status" value="1"/>
</dbReference>
<keyword evidence="9" id="KW-1185">Reference proteome</keyword>
<evidence type="ECO:0000259" key="7">
    <source>
        <dbReference type="PROSITE" id="PS50110"/>
    </source>
</evidence>
<organism evidence="8 9">
    <name type="scientific">Acrocarpospora phusangensis</name>
    <dbReference type="NCBI Taxonomy" id="1070424"/>
    <lineage>
        <taxon>Bacteria</taxon>
        <taxon>Bacillati</taxon>
        <taxon>Actinomycetota</taxon>
        <taxon>Actinomycetes</taxon>
        <taxon>Streptosporangiales</taxon>
        <taxon>Streptosporangiaceae</taxon>
        <taxon>Acrocarpospora</taxon>
    </lineage>
</organism>
<comment type="caution">
    <text evidence="8">The sequence shown here is derived from an EMBL/GenBank/DDBJ whole genome shotgun (WGS) entry which is preliminary data.</text>
</comment>
<name>A0A919ULJ0_9ACTN</name>
<accession>A0A919ULJ0</accession>
<dbReference type="InterPro" id="IPR039420">
    <property type="entry name" value="WalR-like"/>
</dbReference>
<dbReference type="GO" id="GO:0003677">
    <property type="term" value="F:DNA binding"/>
    <property type="evidence" value="ECO:0007669"/>
    <property type="project" value="UniProtKB-KW"/>
</dbReference>
<dbReference type="Gene3D" id="3.40.50.2300">
    <property type="match status" value="1"/>
</dbReference>
<dbReference type="SUPFAM" id="SSF46894">
    <property type="entry name" value="C-terminal effector domain of the bipartite response regulators"/>
    <property type="match status" value="1"/>
</dbReference>
<evidence type="ECO:0000256" key="5">
    <source>
        <dbReference type="ARBA" id="ARBA00023163"/>
    </source>
</evidence>
<keyword evidence="4 8" id="KW-0238">DNA-binding</keyword>
<dbReference type="PANTHER" id="PTHR43214:SF41">
    <property type="entry name" value="NITRATE_NITRITE RESPONSE REGULATOR PROTEIN NARP"/>
    <property type="match status" value="1"/>
</dbReference>
<dbReference type="RefSeq" id="WP_239161354.1">
    <property type="nucleotide sequence ID" value="NZ_BOOA01000003.1"/>
</dbReference>
<keyword evidence="2" id="KW-0805">Transcription regulation</keyword>